<evidence type="ECO:0000256" key="1">
    <source>
        <dbReference type="SAM" id="Phobius"/>
    </source>
</evidence>
<dbReference type="PANTHER" id="PTHR33116">
    <property type="entry name" value="REVERSE TRANSCRIPTASE ZINC-BINDING DOMAIN-CONTAINING PROTEIN-RELATED-RELATED"/>
    <property type="match status" value="1"/>
</dbReference>
<dbReference type="Gramene" id="C.cajan_06216.t">
    <property type="protein sequence ID" value="C.cajan_06216.t"/>
    <property type="gene ID" value="C.cajan_06216"/>
</dbReference>
<keyword evidence="3" id="KW-1185">Reference proteome</keyword>
<dbReference type="PANTHER" id="PTHR33116:SF78">
    <property type="entry name" value="OS12G0587133 PROTEIN"/>
    <property type="match status" value="1"/>
</dbReference>
<keyword evidence="1" id="KW-0812">Transmembrane</keyword>
<proteinExistence type="predicted"/>
<organism evidence="2 3">
    <name type="scientific">Cajanus cajan</name>
    <name type="common">Pigeon pea</name>
    <name type="synonym">Cajanus indicus</name>
    <dbReference type="NCBI Taxonomy" id="3821"/>
    <lineage>
        <taxon>Eukaryota</taxon>
        <taxon>Viridiplantae</taxon>
        <taxon>Streptophyta</taxon>
        <taxon>Embryophyta</taxon>
        <taxon>Tracheophyta</taxon>
        <taxon>Spermatophyta</taxon>
        <taxon>Magnoliopsida</taxon>
        <taxon>eudicotyledons</taxon>
        <taxon>Gunneridae</taxon>
        <taxon>Pentapetalae</taxon>
        <taxon>rosids</taxon>
        <taxon>fabids</taxon>
        <taxon>Fabales</taxon>
        <taxon>Fabaceae</taxon>
        <taxon>Papilionoideae</taxon>
        <taxon>50 kb inversion clade</taxon>
        <taxon>NPAAA clade</taxon>
        <taxon>indigoferoid/millettioid clade</taxon>
        <taxon>Phaseoleae</taxon>
        <taxon>Cajanus</taxon>
    </lineage>
</organism>
<evidence type="ECO:0000313" key="3">
    <source>
        <dbReference type="Proteomes" id="UP000075243"/>
    </source>
</evidence>
<feature type="transmembrane region" description="Helical" evidence="1">
    <location>
        <begin position="115"/>
        <end position="141"/>
    </location>
</feature>
<keyword evidence="1" id="KW-1133">Transmembrane helix</keyword>
<protein>
    <submittedName>
        <fullName evidence="2">Ribonuclease H protein At1g65750 family</fullName>
    </submittedName>
</protein>
<dbReference type="AlphaFoldDB" id="A0A151U361"/>
<name>A0A151U361_CAJCA</name>
<keyword evidence="1" id="KW-0472">Membrane</keyword>
<accession>A0A151U361</accession>
<sequence length="208" mass="24534">MRENFIYQKAITRWMKEGDANTSYFHACIRGCRRKNQIIAWKGENGWIKDVEGLKKGDVSFILKVNFEKVYDSVNWAFLDYMMGRLGFTILDEVSWQFSTLKHKLASWKGRCLSLGGWIILINSILSSLPLYFFVFFLSFFKLPKKVLKTIIGIKKSFLWSGKEDSLKIDWVKWQKVRQLKKLGGLGIKNIEIFNLGLLAKWRWHFFD</sequence>
<evidence type="ECO:0000313" key="2">
    <source>
        <dbReference type="EMBL" id="KYP73737.1"/>
    </source>
</evidence>
<dbReference type="Proteomes" id="UP000075243">
    <property type="component" value="Chromosome 2"/>
</dbReference>
<dbReference type="EMBL" id="CM003604">
    <property type="protein sequence ID" value="KYP73737.1"/>
    <property type="molecule type" value="Genomic_DNA"/>
</dbReference>
<gene>
    <name evidence="2" type="ORF">KK1_006387</name>
</gene>
<dbReference type="OMA" id="AMAHEII"/>
<reference evidence="2 3" key="1">
    <citation type="journal article" date="2012" name="Nat. Biotechnol.">
        <title>Draft genome sequence of pigeonpea (Cajanus cajan), an orphan legume crop of resource-poor farmers.</title>
        <authorList>
            <person name="Varshney R.K."/>
            <person name="Chen W."/>
            <person name="Li Y."/>
            <person name="Bharti A.K."/>
            <person name="Saxena R.K."/>
            <person name="Schlueter J.A."/>
            <person name="Donoghue M.T."/>
            <person name="Azam S."/>
            <person name="Fan G."/>
            <person name="Whaley A.M."/>
            <person name="Farmer A.D."/>
            <person name="Sheridan J."/>
            <person name="Iwata A."/>
            <person name="Tuteja R."/>
            <person name="Penmetsa R.V."/>
            <person name="Wu W."/>
            <person name="Upadhyaya H.D."/>
            <person name="Yang S.P."/>
            <person name="Shah T."/>
            <person name="Saxena K.B."/>
            <person name="Michael T."/>
            <person name="McCombie W.R."/>
            <person name="Yang B."/>
            <person name="Zhang G."/>
            <person name="Yang H."/>
            <person name="Wang J."/>
            <person name="Spillane C."/>
            <person name="Cook D.R."/>
            <person name="May G.D."/>
            <person name="Xu X."/>
            <person name="Jackson S.A."/>
        </authorList>
    </citation>
    <scope>NUCLEOTIDE SEQUENCE [LARGE SCALE GENOMIC DNA]</scope>
    <source>
        <strain evidence="3">cv. Asha</strain>
    </source>
</reference>